<keyword evidence="3" id="KW-1185">Reference proteome</keyword>
<evidence type="ECO:0000256" key="1">
    <source>
        <dbReference type="SAM" id="MobiDB-lite"/>
    </source>
</evidence>
<dbReference type="AlphaFoldDB" id="L9X0R0"/>
<accession>L9X0R0</accession>
<comment type="caution">
    <text evidence="2">The sequence shown here is derived from an EMBL/GenBank/DDBJ whole genome shotgun (WGS) entry which is preliminary data.</text>
</comment>
<reference evidence="2 3" key="1">
    <citation type="journal article" date="2014" name="PLoS Genet.">
        <title>Phylogenetically driven sequencing of extremely halophilic archaea reveals strategies for static and dynamic osmo-response.</title>
        <authorList>
            <person name="Becker E.A."/>
            <person name="Seitzer P.M."/>
            <person name="Tritt A."/>
            <person name="Larsen D."/>
            <person name="Krusor M."/>
            <person name="Yao A.I."/>
            <person name="Wu D."/>
            <person name="Madern D."/>
            <person name="Eisen J.A."/>
            <person name="Darling A.E."/>
            <person name="Facciotti M.T."/>
        </authorList>
    </citation>
    <scope>NUCLEOTIDE SEQUENCE [LARGE SCALE GENOMIC DNA]</scope>
    <source>
        <strain evidence="2 3">DSM 10524</strain>
    </source>
</reference>
<dbReference type="EMBL" id="AOIB01000031">
    <property type="protein sequence ID" value="ELY55310.1"/>
    <property type="molecule type" value="Genomic_DNA"/>
</dbReference>
<evidence type="ECO:0000313" key="3">
    <source>
        <dbReference type="Proteomes" id="UP000011688"/>
    </source>
</evidence>
<name>L9X0R0_9EURY</name>
<proteinExistence type="predicted"/>
<dbReference type="RefSeq" id="WP_005558125.1">
    <property type="nucleotide sequence ID" value="NZ_AOIB01000031.1"/>
</dbReference>
<protein>
    <submittedName>
        <fullName evidence="2">Uncharacterized protein</fullName>
    </submittedName>
</protein>
<dbReference type="STRING" id="1227497.C491_16382"/>
<gene>
    <name evidence="2" type="ORF">C491_16382</name>
</gene>
<feature type="region of interest" description="Disordered" evidence="1">
    <location>
        <begin position="1"/>
        <end position="38"/>
    </location>
</feature>
<organism evidence="2 3">
    <name type="scientific">Natronococcus amylolyticus DSM 10524</name>
    <dbReference type="NCBI Taxonomy" id="1227497"/>
    <lineage>
        <taxon>Archaea</taxon>
        <taxon>Methanobacteriati</taxon>
        <taxon>Methanobacteriota</taxon>
        <taxon>Stenosarchaea group</taxon>
        <taxon>Halobacteria</taxon>
        <taxon>Halobacteriales</taxon>
        <taxon>Natrialbaceae</taxon>
        <taxon>Natronococcus</taxon>
    </lineage>
</organism>
<evidence type="ECO:0000313" key="2">
    <source>
        <dbReference type="EMBL" id="ELY55310.1"/>
    </source>
</evidence>
<dbReference type="Proteomes" id="UP000011688">
    <property type="component" value="Unassembled WGS sequence"/>
</dbReference>
<sequence length="73" mass="8058">MLRTLLSRVLPGSDDGRDETDSDRDGADSEFAGSRLDASVVHAHGGDVTLENDADADEIESQVRAAEREWWRE</sequence>